<feature type="transmembrane region" description="Helical" evidence="7">
    <location>
        <begin position="263"/>
        <end position="283"/>
    </location>
</feature>
<name>H0R372_9ACTN</name>
<dbReference type="GO" id="GO:0016020">
    <property type="term" value="C:membrane"/>
    <property type="evidence" value="ECO:0007669"/>
    <property type="project" value="UniProtKB-SubCell"/>
</dbReference>
<gene>
    <name evidence="9" type="ORF">GOEFS_091_00150</name>
</gene>
<dbReference type="PANTHER" id="PTHR32322">
    <property type="entry name" value="INNER MEMBRANE TRANSPORTER"/>
    <property type="match status" value="1"/>
</dbReference>
<feature type="transmembrane region" description="Helical" evidence="7">
    <location>
        <begin position="192"/>
        <end position="213"/>
    </location>
</feature>
<evidence type="ECO:0000256" key="1">
    <source>
        <dbReference type="ARBA" id="ARBA00004141"/>
    </source>
</evidence>
<organism evidence="9 10">
    <name type="scientific">Gordonia effusa NBRC 100432</name>
    <dbReference type="NCBI Taxonomy" id="1077974"/>
    <lineage>
        <taxon>Bacteria</taxon>
        <taxon>Bacillati</taxon>
        <taxon>Actinomycetota</taxon>
        <taxon>Actinomycetes</taxon>
        <taxon>Mycobacteriales</taxon>
        <taxon>Gordoniaceae</taxon>
        <taxon>Gordonia</taxon>
    </lineage>
</organism>
<feature type="transmembrane region" description="Helical" evidence="7">
    <location>
        <begin position="17"/>
        <end position="38"/>
    </location>
</feature>
<evidence type="ECO:0000256" key="7">
    <source>
        <dbReference type="SAM" id="Phobius"/>
    </source>
</evidence>
<feature type="domain" description="EamA" evidence="8">
    <location>
        <begin position="15"/>
        <end position="152"/>
    </location>
</feature>
<evidence type="ECO:0000259" key="8">
    <source>
        <dbReference type="Pfam" id="PF00892"/>
    </source>
</evidence>
<dbReference type="InterPro" id="IPR037185">
    <property type="entry name" value="EmrE-like"/>
</dbReference>
<keyword evidence="4 7" id="KW-1133">Transmembrane helix</keyword>
<feature type="transmembrane region" description="Helical" evidence="7">
    <location>
        <begin position="138"/>
        <end position="156"/>
    </location>
</feature>
<dbReference type="Pfam" id="PF00892">
    <property type="entry name" value="EamA"/>
    <property type="match status" value="2"/>
</dbReference>
<dbReference type="AlphaFoldDB" id="H0R372"/>
<feature type="transmembrane region" description="Helical" evidence="7">
    <location>
        <begin position="107"/>
        <end position="126"/>
    </location>
</feature>
<feature type="transmembrane region" description="Helical" evidence="7">
    <location>
        <begin position="44"/>
        <end position="68"/>
    </location>
</feature>
<dbReference type="Proteomes" id="UP000035034">
    <property type="component" value="Unassembled WGS sequence"/>
</dbReference>
<keyword evidence="10" id="KW-1185">Reference proteome</keyword>
<protein>
    <recommendedName>
        <fullName evidence="8">EamA domain-containing protein</fullName>
    </recommendedName>
</protein>
<comment type="subcellular location">
    <subcellularLocation>
        <location evidence="1">Membrane</location>
        <topology evidence="1">Multi-pass membrane protein</topology>
    </subcellularLocation>
</comment>
<dbReference type="PANTHER" id="PTHR32322:SF2">
    <property type="entry name" value="EAMA DOMAIN-CONTAINING PROTEIN"/>
    <property type="match status" value="1"/>
</dbReference>
<dbReference type="RefSeq" id="WP_007318858.1">
    <property type="nucleotide sequence ID" value="NZ_BAEH01000091.1"/>
</dbReference>
<dbReference type="InterPro" id="IPR050638">
    <property type="entry name" value="AA-Vitamin_Transporters"/>
</dbReference>
<comment type="caution">
    <text evidence="9">The sequence shown here is derived from an EMBL/GenBank/DDBJ whole genome shotgun (WGS) entry which is preliminary data.</text>
</comment>
<dbReference type="eggNOG" id="COG0697">
    <property type="taxonomic scope" value="Bacteria"/>
</dbReference>
<evidence type="ECO:0000256" key="3">
    <source>
        <dbReference type="ARBA" id="ARBA00022692"/>
    </source>
</evidence>
<dbReference type="OrthoDB" id="154915at2"/>
<evidence type="ECO:0000313" key="10">
    <source>
        <dbReference type="Proteomes" id="UP000035034"/>
    </source>
</evidence>
<evidence type="ECO:0000256" key="2">
    <source>
        <dbReference type="ARBA" id="ARBA00007362"/>
    </source>
</evidence>
<feature type="transmembrane region" description="Helical" evidence="7">
    <location>
        <begin position="233"/>
        <end position="256"/>
    </location>
</feature>
<keyword evidence="3 7" id="KW-0812">Transmembrane</keyword>
<feature type="transmembrane region" description="Helical" evidence="7">
    <location>
        <begin position="289"/>
        <end position="308"/>
    </location>
</feature>
<dbReference type="STRING" id="1077974.GOEFS_091_00150"/>
<evidence type="ECO:0000256" key="6">
    <source>
        <dbReference type="SAM" id="MobiDB-lite"/>
    </source>
</evidence>
<evidence type="ECO:0000256" key="4">
    <source>
        <dbReference type="ARBA" id="ARBA00022989"/>
    </source>
</evidence>
<feature type="domain" description="EamA" evidence="8">
    <location>
        <begin position="164"/>
        <end position="305"/>
    </location>
</feature>
<evidence type="ECO:0000313" key="9">
    <source>
        <dbReference type="EMBL" id="GAB19523.1"/>
    </source>
</evidence>
<reference evidence="9 10" key="1">
    <citation type="submission" date="2011-12" db="EMBL/GenBank/DDBJ databases">
        <title>Whole genome shotgun sequence of Gordonia effusa NBRC 100432.</title>
        <authorList>
            <person name="Yoshida I."/>
            <person name="Takarada H."/>
            <person name="Hosoyama A."/>
            <person name="Tsuchikane K."/>
            <person name="Katsumata H."/>
            <person name="Yamazaki S."/>
            <person name="Fujita N."/>
        </authorList>
    </citation>
    <scope>NUCLEOTIDE SEQUENCE [LARGE SCALE GENOMIC DNA]</scope>
    <source>
        <strain evidence="9 10">NBRC 100432</strain>
    </source>
</reference>
<feature type="compositionally biased region" description="Pro residues" evidence="6">
    <location>
        <begin position="319"/>
        <end position="329"/>
    </location>
</feature>
<comment type="similarity">
    <text evidence="2">Belongs to the EamA transporter family.</text>
</comment>
<feature type="transmembrane region" description="Helical" evidence="7">
    <location>
        <begin position="80"/>
        <end position="101"/>
    </location>
</feature>
<feature type="region of interest" description="Disordered" evidence="6">
    <location>
        <begin position="314"/>
        <end position="340"/>
    </location>
</feature>
<accession>H0R372</accession>
<sequence length="340" mass="34721">MESLADDTARSRVRTGLVFALISASSFGLSGPIARALLDTGWSASAAVTIRIAIAALVLAPVAIGHMTGRLRELLRRSTLGAMAAYGAIAVALPQLCYFYAVETLQVGVALLIEYLAPVVVVGWMWVRHGQRPTWRTLVGALVAAAGLALVLQIFGGVRLDAVGVAWALGATIGAAGYFIMSGSMRTTVPAVTLAGGGLITAAIGLSLLGVVGVLPMSSSTANVTLGGHQLPWWAALLVLGVITAAVAYVTGIAAARRLGSRLASFVALAEVVAAIVFAWLLLGQVPTLVQLLGGALILAGVVIVKLGEPSVSDEVVPDPLPSVDPPSQDPTVDELGARA</sequence>
<proteinExistence type="inferred from homology"/>
<evidence type="ECO:0000256" key="5">
    <source>
        <dbReference type="ARBA" id="ARBA00023136"/>
    </source>
</evidence>
<feature type="transmembrane region" description="Helical" evidence="7">
    <location>
        <begin position="162"/>
        <end position="180"/>
    </location>
</feature>
<keyword evidence="5 7" id="KW-0472">Membrane</keyword>
<dbReference type="EMBL" id="BAEH01000091">
    <property type="protein sequence ID" value="GAB19523.1"/>
    <property type="molecule type" value="Genomic_DNA"/>
</dbReference>
<dbReference type="InterPro" id="IPR000620">
    <property type="entry name" value="EamA_dom"/>
</dbReference>
<dbReference type="SUPFAM" id="SSF103481">
    <property type="entry name" value="Multidrug resistance efflux transporter EmrE"/>
    <property type="match status" value="2"/>
</dbReference>